<evidence type="ECO:0000256" key="3">
    <source>
        <dbReference type="ARBA" id="ARBA00022741"/>
    </source>
</evidence>
<reference evidence="12 13" key="1">
    <citation type="submission" date="2024-01" db="EMBL/GenBank/DDBJ databases">
        <title>The genomes of 5 underutilized Papilionoideae crops provide insights into root nodulation and disease resistanc.</title>
        <authorList>
            <person name="Jiang F."/>
        </authorList>
    </citation>
    <scope>NUCLEOTIDE SEQUENCE [LARGE SCALE GENOMIC DNA]</scope>
    <source>
        <strain evidence="12">DUOXIRENSHENG_FW03</strain>
        <tissue evidence="12">Leaves</tissue>
    </source>
</reference>
<feature type="binding site" evidence="7">
    <location>
        <begin position="150"/>
        <end position="157"/>
    </location>
    <ligand>
        <name>ATP</name>
        <dbReference type="ChEBI" id="CHEBI:30616"/>
    </ligand>
</feature>
<dbReference type="SUPFAM" id="SSF52540">
    <property type="entry name" value="P-loop containing nucleoside triphosphate hydrolases"/>
    <property type="match status" value="1"/>
</dbReference>
<dbReference type="InterPro" id="IPR027640">
    <property type="entry name" value="Kinesin-like_fam"/>
</dbReference>
<dbReference type="PROSITE" id="PS00411">
    <property type="entry name" value="KINESIN_MOTOR_1"/>
    <property type="match status" value="1"/>
</dbReference>
<dbReference type="InterPro" id="IPR036961">
    <property type="entry name" value="Kinesin_motor_dom_sf"/>
</dbReference>
<dbReference type="CDD" id="cd01374">
    <property type="entry name" value="KISc_CENP_E"/>
    <property type="match status" value="1"/>
</dbReference>
<evidence type="ECO:0000256" key="4">
    <source>
        <dbReference type="ARBA" id="ARBA00022840"/>
    </source>
</evidence>
<keyword evidence="13" id="KW-1185">Reference proteome</keyword>
<name>A0AAN9SAP7_PSOTE</name>
<proteinExistence type="inferred from homology"/>
<dbReference type="InterPro" id="IPR001752">
    <property type="entry name" value="Kinesin_motor_dom"/>
</dbReference>
<evidence type="ECO:0000256" key="2">
    <source>
        <dbReference type="ARBA" id="ARBA00022701"/>
    </source>
</evidence>
<evidence type="ECO:0000256" key="7">
    <source>
        <dbReference type="PROSITE-ProRule" id="PRU00283"/>
    </source>
</evidence>
<dbReference type="Pfam" id="PF00225">
    <property type="entry name" value="Kinesin"/>
    <property type="match status" value="1"/>
</dbReference>
<feature type="compositionally biased region" description="Basic and acidic residues" evidence="10">
    <location>
        <begin position="894"/>
        <end position="904"/>
    </location>
</feature>
<gene>
    <name evidence="12" type="ORF">VNO78_21220</name>
</gene>
<dbReference type="Gene3D" id="3.40.850.10">
    <property type="entry name" value="Kinesin motor domain"/>
    <property type="match status" value="1"/>
</dbReference>
<dbReference type="GO" id="GO:0003777">
    <property type="term" value="F:microtubule motor activity"/>
    <property type="evidence" value="ECO:0007669"/>
    <property type="project" value="InterPro"/>
</dbReference>
<evidence type="ECO:0000256" key="9">
    <source>
        <dbReference type="SAM" id="Coils"/>
    </source>
</evidence>
<keyword evidence="6 7" id="KW-0505">Motor protein</keyword>
<dbReference type="PANTHER" id="PTHR47968">
    <property type="entry name" value="CENTROMERE PROTEIN E"/>
    <property type="match status" value="1"/>
</dbReference>
<dbReference type="AlphaFoldDB" id="A0AAN9SAP7"/>
<dbReference type="GO" id="GO:0007018">
    <property type="term" value="P:microtubule-based movement"/>
    <property type="evidence" value="ECO:0007669"/>
    <property type="project" value="InterPro"/>
</dbReference>
<evidence type="ECO:0000256" key="8">
    <source>
        <dbReference type="RuleBase" id="RU000394"/>
    </source>
</evidence>
<dbReference type="SMART" id="SM00129">
    <property type="entry name" value="KISc"/>
    <property type="match status" value="1"/>
</dbReference>
<keyword evidence="3 7" id="KW-0547">Nucleotide-binding</keyword>
<feature type="coiled-coil region" evidence="9">
    <location>
        <begin position="673"/>
        <end position="700"/>
    </location>
</feature>
<dbReference type="GO" id="GO:0008017">
    <property type="term" value="F:microtubule binding"/>
    <property type="evidence" value="ECO:0007669"/>
    <property type="project" value="InterPro"/>
</dbReference>
<feature type="compositionally biased region" description="Low complexity" evidence="10">
    <location>
        <begin position="598"/>
        <end position="610"/>
    </location>
</feature>
<dbReference type="GO" id="GO:0005524">
    <property type="term" value="F:ATP binding"/>
    <property type="evidence" value="ECO:0007669"/>
    <property type="project" value="UniProtKB-UniRule"/>
</dbReference>
<evidence type="ECO:0000259" key="11">
    <source>
        <dbReference type="PROSITE" id="PS50067"/>
    </source>
</evidence>
<dbReference type="PROSITE" id="PS50067">
    <property type="entry name" value="KINESIN_MOTOR_2"/>
    <property type="match status" value="1"/>
</dbReference>
<feature type="domain" description="Kinesin motor" evidence="11">
    <location>
        <begin position="70"/>
        <end position="389"/>
    </location>
</feature>
<dbReference type="Proteomes" id="UP001386955">
    <property type="component" value="Unassembled WGS sequence"/>
</dbReference>
<dbReference type="FunFam" id="3.40.850.10:FF:000014">
    <property type="entry name" value="Kinesin-like protein KIN-7G"/>
    <property type="match status" value="1"/>
</dbReference>
<dbReference type="InterPro" id="IPR027417">
    <property type="entry name" value="P-loop_NTPase"/>
</dbReference>
<organism evidence="12 13">
    <name type="scientific">Psophocarpus tetragonolobus</name>
    <name type="common">Winged bean</name>
    <name type="synonym">Dolichos tetragonolobus</name>
    <dbReference type="NCBI Taxonomy" id="3891"/>
    <lineage>
        <taxon>Eukaryota</taxon>
        <taxon>Viridiplantae</taxon>
        <taxon>Streptophyta</taxon>
        <taxon>Embryophyta</taxon>
        <taxon>Tracheophyta</taxon>
        <taxon>Spermatophyta</taxon>
        <taxon>Magnoliopsida</taxon>
        <taxon>eudicotyledons</taxon>
        <taxon>Gunneridae</taxon>
        <taxon>Pentapetalae</taxon>
        <taxon>rosids</taxon>
        <taxon>fabids</taxon>
        <taxon>Fabales</taxon>
        <taxon>Fabaceae</taxon>
        <taxon>Papilionoideae</taxon>
        <taxon>50 kb inversion clade</taxon>
        <taxon>NPAAA clade</taxon>
        <taxon>indigoferoid/millettioid clade</taxon>
        <taxon>Phaseoleae</taxon>
        <taxon>Psophocarpus</taxon>
    </lineage>
</organism>
<dbReference type="GO" id="GO:0005874">
    <property type="term" value="C:microtubule"/>
    <property type="evidence" value="ECO:0007669"/>
    <property type="project" value="UniProtKB-KW"/>
</dbReference>
<feature type="compositionally biased region" description="Low complexity" evidence="10">
    <location>
        <begin position="15"/>
        <end position="31"/>
    </location>
</feature>
<evidence type="ECO:0000256" key="6">
    <source>
        <dbReference type="ARBA" id="ARBA00023175"/>
    </source>
</evidence>
<evidence type="ECO:0000313" key="12">
    <source>
        <dbReference type="EMBL" id="KAK7392773.1"/>
    </source>
</evidence>
<feature type="compositionally biased region" description="Low complexity" evidence="10">
    <location>
        <begin position="43"/>
        <end position="54"/>
    </location>
</feature>
<feature type="compositionally biased region" description="Polar residues" evidence="10">
    <location>
        <begin position="876"/>
        <end position="891"/>
    </location>
</feature>
<evidence type="ECO:0000256" key="1">
    <source>
        <dbReference type="ARBA" id="ARBA00007310"/>
    </source>
</evidence>
<protein>
    <recommendedName>
        <fullName evidence="8">Kinesin-like protein</fullName>
    </recommendedName>
</protein>
<dbReference type="PANTHER" id="PTHR47968:SF9">
    <property type="entry name" value="KINESIN-LIKE PROTEIN KIN-7K, CHLOROPLASTIC ISOFORM X1"/>
    <property type="match status" value="1"/>
</dbReference>
<keyword evidence="5 9" id="KW-0175">Coiled coil</keyword>
<feature type="coiled-coil region" evidence="9">
    <location>
        <begin position="391"/>
        <end position="477"/>
    </location>
</feature>
<evidence type="ECO:0000256" key="5">
    <source>
        <dbReference type="ARBA" id="ARBA00023054"/>
    </source>
</evidence>
<feature type="region of interest" description="Disordered" evidence="10">
    <location>
        <begin position="569"/>
        <end position="614"/>
    </location>
</feature>
<comment type="caution">
    <text evidence="12">The sequence shown here is derived from an EMBL/GenBank/DDBJ whole genome shotgun (WGS) entry which is preliminary data.</text>
</comment>
<evidence type="ECO:0000313" key="13">
    <source>
        <dbReference type="Proteomes" id="UP001386955"/>
    </source>
</evidence>
<sequence length="976" mass="108411">MASKRSAKTKGFGLSSSKGANSPSSSTTSSSKQFLETSVDGLSSPASSSARSKATPYSCSESVPLDAKENVTVTVRFRPLNPREIRQGEEIAWYADGDTVVRNEYNPSLAYAYDRVFGPTTTTRQVYDVAAQHIISGAMEGFNGTIFAYGVTSSGKTHTMHGDQRSPGIIPLAVKDAFSIIQETPNREFLLRVSYLEIYNEVVNDLLNPAGQNLRIREDAQGTFVEGIKEEVVLSPAHALSLIAAGEEHRHVGSTNFNLLSSRSHTIFSLTIESSPCGENSVREAVTLSQLNLIDLAGSESSRAETTGMRRREGSYINKSLLTLGTVISKLTEGRASHIPYRDSKLTRLLQSSLSGHGRISLICTVTPSSSNAEETHNTLKFAHRAKHLEIQAAQNTIIDERSLIKKYQHEIQCLKDELEQMKRGIVSVQPKGTGEVDFVLLKQKLEDGQVKLQSRLEEEEEAKAALLGRIQRLTKLILVSTKASNSTRLSNRLGPRRRHSFGEEELAYLPYKRRDLISDDENTDLHVNLEGNSETVDDSFKEEKKTKKHGLLNWLKIRKRDTGLSALSGASDKSCGVKSVSTPSTPQAEIGNHANSRHSSSVPAQSSPSFAREDKDIHEDSLLGQATPLISIKSIDEIDLLREQQKILSEEVALHSSALKRLSQESARNPQKDQIQGEMERLKDEIKTKKEQIDLLEKQIANSFIASDKLEESGVSLNLTELMTQLNEKSFELEVKTADNHIIQEQLNQKIHECESLQETIGSLKQQLADALEFRNLRPQHGEPHLDKESAMTTNTNEKILLQEQANQIEGLKQKLAERTEAKEQLELRNQKLAEESSYAKGLASAAAVELKALSEEVAKLMNQNERLSGELSALKSSPAQRRSSGTGTVRNGRRESHVRRNDQGGSNSDIKRELALSRERELSYEAAILDRDHKEAELQRRIEESKQREAYLENELANMWVLVAKLKKSQAAEN</sequence>
<keyword evidence="4 7" id="KW-0067">ATP-binding</keyword>
<evidence type="ECO:0000256" key="10">
    <source>
        <dbReference type="SAM" id="MobiDB-lite"/>
    </source>
</evidence>
<dbReference type="PRINTS" id="PR00380">
    <property type="entry name" value="KINESINHEAVY"/>
</dbReference>
<feature type="region of interest" description="Disordered" evidence="10">
    <location>
        <begin position="1"/>
        <end position="61"/>
    </location>
</feature>
<keyword evidence="2 8" id="KW-0493">Microtubule</keyword>
<accession>A0AAN9SAP7</accession>
<comment type="similarity">
    <text evidence="1">Belongs to the TRAFAC class myosin-kinesin ATPase superfamily. Kinesin family. KIN-7 subfamily.</text>
</comment>
<dbReference type="InterPro" id="IPR019821">
    <property type="entry name" value="Kinesin_motor_CS"/>
</dbReference>
<feature type="region of interest" description="Disordered" evidence="10">
    <location>
        <begin position="871"/>
        <end position="914"/>
    </location>
</feature>
<dbReference type="EMBL" id="JAYMYS010000005">
    <property type="protein sequence ID" value="KAK7392773.1"/>
    <property type="molecule type" value="Genomic_DNA"/>
</dbReference>